<dbReference type="PANTHER" id="PTHR47055">
    <property type="entry name" value="DDE_TNP_1_7 DOMAIN-CONTAINING PROTEIN"/>
    <property type="match status" value="1"/>
</dbReference>
<dbReference type="AlphaFoldDB" id="A0A7R9P8A2"/>
<feature type="region of interest" description="Disordered" evidence="1">
    <location>
        <begin position="1"/>
        <end position="25"/>
    </location>
</feature>
<evidence type="ECO:0000313" key="3">
    <source>
        <dbReference type="EMBL" id="CAD7573701.1"/>
    </source>
</evidence>
<dbReference type="GO" id="GO:0043565">
    <property type="term" value="F:sequence-specific DNA binding"/>
    <property type="evidence" value="ECO:0007669"/>
    <property type="project" value="TreeGrafter"/>
</dbReference>
<sequence>MRATSGFATRQGALRGTSSVTPVATTSGRATSQLAEVEAPASEPDALLTPLIRVWGSQTVRCEALGRCGYKEKRKLITHNEMQHAKFQYIQFHFCGVLRDSFCNLLQLFLVLAHQRDVICVGLRFVSAVQQYTLTLHVVDYVNNEVLRLTSRIGDIEIQSLQVQVIRVSAFTRSVARNYVTGVFRSFIIQPHFQRDFPEVYIIISKEEVYLHFRGGIVKYHLGKTTFNTPEPDQDSNINFPVIGSLVYCESSSLDHVATEMVSYCPSHTRVNSLFIVIVDEIKVVETPPEPVRSKLELLIEEAVSLHYVLPAQDHNNMPLMIFTERLKEEISCKSGLNGISRRGGKSVVRTRKTVVLCCNTLSSVCASRLLEILDGSQGTVPVAGPTMELQLISPESSGLVSQRGVYDRSSQLKEDTVGIVPKVTTDVCRLAGRRISTKSLSFMRATVAWLKLGIPAPPSGFGYVIDTGALCDIQTRPLPIQNSRHKTKETCHEPTMACVENFKNAGYTAQKAYSKEPLSPRDALFDGRTNFIKLFHQANHSHGETIKYLNLAEASSLKGVVQKSHIVHCLARSLKKRVCCSALFLIATGGAKNYVKEMTIKLLGALNKRFKVIEENKVFAEATVLDHRFKRHGFSDPDNFERVKNDIINQVCERAIIGGTTLVAPLPVIPEQSSSSVWDEFDKNVSNLDDGTPAQMMIGFIWGKSTPDINFDAHMSVDKELAQCGVLCVESWEVQVAWQGGSGGGDYDNEAEAKPTQNFIEAHALQFINEFSQLHDQCAQEVILWSLNSEYNIPSKSTSVMFLLGLCEYLDFKLRAELEIESFVVSVVDVNNKVKVMFMKGCTKDNTVDYVDENDTPFSCDQIVGVIPTPKMILKWQSMELPCAPEPKWEHTEWIQNIYSSVELFEMFFEDQVIELIANCSNNYAFQKSDIKFKVAANYIKVFIGILLLSSYCSVPKYRMYWKTSSDTYNEAVSKAMSRNTFEDILKYLHVYDNLTLDESDQFGKCGVFNITWLFSSRGAIPRCINWEHRSRARKELKSRGHYCTETIQSNRIEKAPLEESYTLRKVRGSYYQLTYTSSGITFIRYHDNNIGLSQLVKQGGGAEKKRIQIDQPACIINNNCYMGGVDRLDQNILSYRGNMRMFPLNDQVCTSGQRHAVPLHLPVLLEGPANVLAPQRLSDTHLSTQKLYTQN</sequence>
<organism evidence="3">
    <name type="scientific">Timema californicum</name>
    <name type="common">California timema</name>
    <name type="synonym">Walking stick</name>
    <dbReference type="NCBI Taxonomy" id="61474"/>
    <lineage>
        <taxon>Eukaryota</taxon>
        <taxon>Metazoa</taxon>
        <taxon>Ecdysozoa</taxon>
        <taxon>Arthropoda</taxon>
        <taxon>Hexapoda</taxon>
        <taxon>Insecta</taxon>
        <taxon>Pterygota</taxon>
        <taxon>Neoptera</taxon>
        <taxon>Polyneoptera</taxon>
        <taxon>Phasmatodea</taxon>
        <taxon>Timematodea</taxon>
        <taxon>Timematoidea</taxon>
        <taxon>Timematidae</taxon>
        <taxon>Timema</taxon>
    </lineage>
</organism>
<dbReference type="InterPro" id="IPR029526">
    <property type="entry name" value="PGBD"/>
</dbReference>
<dbReference type="EMBL" id="OE181787">
    <property type="protein sequence ID" value="CAD7573701.1"/>
    <property type="molecule type" value="Genomic_DNA"/>
</dbReference>
<reference evidence="3" key="1">
    <citation type="submission" date="2020-11" db="EMBL/GenBank/DDBJ databases">
        <authorList>
            <person name="Tran Van P."/>
        </authorList>
    </citation>
    <scope>NUCLEOTIDE SEQUENCE</scope>
</reference>
<accession>A0A7R9P8A2</accession>
<dbReference type="Pfam" id="PF13843">
    <property type="entry name" value="DDE_Tnp_1_7"/>
    <property type="match status" value="1"/>
</dbReference>
<evidence type="ECO:0000259" key="2">
    <source>
        <dbReference type="Pfam" id="PF13843"/>
    </source>
</evidence>
<gene>
    <name evidence="3" type="ORF">TCMB3V08_LOCUS6331</name>
</gene>
<protein>
    <submittedName>
        <fullName evidence="3">(California timema) hypothetical protein</fullName>
    </submittedName>
</protein>
<feature type="domain" description="PiggyBac transposable element-derived protein" evidence="2">
    <location>
        <begin position="902"/>
        <end position="1008"/>
    </location>
</feature>
<proteinExistence type="predicted"/>
<evidence type="ECO:0000256" key="1">
    <source>
        <dbReference type="SAM" id="MobiDB-lite"/>
    </source>
</evidence>
<dbReference type="PANTHER" id="PTHR47055:SF3">
    <property type="entry name" value="PHORBOL-ESTER_DAG-TYPE DOMAIN-CONTAINING PROTEIN"/>
    <property type="match status" value="1"/>
</dbReference>
<dbReference type="InterPro" id="IPR052638">
    <property type="entry name" value="PiggyBac_TE-derived"/>
</dbReference>
<name>A0A7R9P8A2_TIMCA</name>
<feature type="compositionally biased region" description="Polar residues" evidence="1">
    <location>
        <begin position="16"/>
        <end position="25"/>
    </location>
</feature>